<evidence type="ECO:0000313" key="3">
    <source>
        <dbReference type="EMBL" id="SEB57022.1"/>
    </source>
</evidence>
<keyword evidence="1" id="KW-0560">Oxidoreductase</keyword>
<dbReference type="PANTHER" id="PTHR13847">
    <property type="entry name" value="SARCOSINE DEHYDROGENASE-RELATED"/>
    <property type="match status" value="1"/>
</dbReference>
<keyword evidence="4" id="KW-1185">Reference proteome</keyword>
<evidence type="ECO:0000256" key="1">
    <source>
        <dbReference type="ARBA" id="ARBA00023002"/>
    </source>
</evidence>
<dbReference type="InterPro" id="IPR036188">
    <property type="entry name" value="FAD/NAD-bd_sf"/>
</dbReference>
<dbReference type="Gene3D" id="3.50.50.60">
    <property type="entry name" value="FAD/NAD(P)-binding domain"/>
    <property type="match status" value="1"/>
</dbReference>
<dbReference type="PANTHER" id="PTHR13847:SF289">
    <property type="entry name" value="GLYCINE OXIDASE"/>
    <property type="match status" value="1"/>
</dbReference>
<name>A0A1H4KGF9_9HYPH</name>
<dbReference type="Proteomes" id="UP000199064">
    <property type="component" value="Unassembled WGS sequence"/>
</dbReference>
<gene>
    <name evidence="3" type="ORF">SAMN05216452_2195</name>
</gene>
<dbReference type="InterPro" id="IPR006076">
    <property type="entry name" value="FAD-dep_OxRdtase"/>
</dbReference>
<reference evidence="4" key="1">
    <citation type="submission" date="2016-10" db="EMBL/GenBank/DDBJ databases">
        <authorList>
            <person name="Varghese N."/>
            <person name="Submissions S."/>
        </authorList>
    </citation>
    <scope>NUCLEOTIDE SEQUENCE [LARGE SCALE GENOMIC DNA]</scope>
    <source>
        <strain evidence="4">ES.061</strain>
    </source>
</reference>
<accession>A0A1H4KGF9</accession>
<feature type="domain" description="FAD dependent oxidoreductase" evidence="2">
    <location>
        <begin position="2"/>
        <end position="351"/>
    </location>
</feature>
<dbReference type="RefSeq" id="WP_090328830.1">
    <property type="nucleotide sequence ID" value="NZ_FNSL01000001.1"/>
</dbReference>
<dbReference type="EMBL" id="FNSL01000001">
    <property type="protein sequence ID" value="SEB57022.1"/>
    <property type="molecule type" value="Genomic_DNA"/>
</dbReference>
<dbReference type="GO" id="GO:0016491">
    <property type="term" value="F:oxidoreductase activity"/>
    <property type="evidence" value="ECO:0007669"/>
    <property type="project" value="UniProtKB-KW"/>
</dbReference>
<evidence type="ECO:0000259" key="2">
    <source>
        <dbReference type="Pfam" id="PF01266"/>
    </source>
</evidence>
<dbReference type="Gene3D" id="3.30.9.10">
    <property type="entry name" value="D-Amino Acid Oxidase, subunit A, domain 2"/>
    <property type="match status" value="1"/>
</dbReference>
<dbReference type="AlphaFoldDB" id="A0A1H4KGF9"/>
<organism evidence="3 4">
    <name type="scientific">Nitratireductor aquibiodomus</name>
    <dbReference type="NCBI Taxonomy" id="204799"/>
    <lineage>
        <taxon>Bacteria</taxon>
        <taxon>Pseudomonadati</taxon>
        <taxon>Pseudomonadota</taxon>
        <taxon>Alphaproteobacteria</taxon>
        <taxon>Hyphomicrobiales</taxon>
        <taxon>Phyllobacteriaceae</taxon>
        <taxon>Nitratireductor</taxon>
    </lineage>
</organism>
<sequence>MKVIVIGAGVIGASIAFRMAETGAEVTLVEALRVGSGTSSTSYAWVNACEKLTSRSYFDLNYAGVKAHRRIAGEIEGANWFHRPGVVQWKDSGAEASGFDKGDFDKLERLKSWGYPAESIDAATLSELEPEVDSSTFSEEGAIYYPEDGWLDAPVYAGAIVARAQRHHGMRLVTGKKVERLLTRSGRAVGVLLADGTEILADQVVNSAGRWANDAVGDAEYGLPLAPTVGLIAYTTSCDSSLRHALRTPLVNCRPDGAGRILLRSNDIDKTVPIDAEAVPSHPSAQELLSRMIKLMPSLEGLHVEAVRTAIRPIPRDGLSAIGRHPALENYYVTVTHSGVTLGAFLGEAVRDEVIHGRSVPELAEFRPARFF</sequence>
<dbReference type="SUPFAM" id="SSF51905">
    <property type="entry name" value="FAD/NAD(P)-binding domain"/>
    <property type="match status" value="1"/>
</dbReference>
<dbReference type="PRINTS" id="PR00411">
    <property type="entry name" value="PNDRDTASEI"/>
</dbReference>
<dbReference type="Pfam" id="PF01266">
    <property type="entry name" value="DAO"/>
    <property type="match status" value="1"/>
</dbReference>
<dbReference type="GO" id="GO:0005737">
    <property type="term" value="C:cytoplasm"/>
    <property type="evidence" value="ECO:0007669"/>
    <property type="project" value="TreeGrafter"/>
</dbReference>
<protein>
    <submittedName>
        <fullName evidence="3">Glycine/D-amino acid oxidase</fullName>
    </submittedName>
</protein>
<proteinExistence type="predicted"/>
<evidence type="ECO:0000313" key="4">
    <source>
        <dbReference type="Proteomes" id="UP000199064"/>
    </source>
</evidence>